<proteinExistence type="predicted"/>
<organism evidence="2 3">
    <name type="scientific">Kangiella taiwanensis</name>
    <dbReference type="NCBI Taxonomy" id="1079179"/>
    <lineage>
        <taxon>Bacteria</taxon>
        <taxon>Pseudomonadati</taxon>
        <taxon>Pseudomonadota</taxon>
        <taxon>Gammaproteobacteria</taxon>
        <taxon>Kangiellales</taxon>
        <taxon>Kangiellaceae</taxon>
        <taxon>Kangiella</taxon>
    </lineage>
</organism>
<protein>
    <recommendedName>
        <fullName evidence="4">PilZ domain-containing protein</fullName>
    </recommendedName>
</protein>
<gene>
    <name evidence="2" type="ORF">GCM10023150_11860</name>
</gene>
<name>A0ABP8I076_9GAMM</name>
<sequence>MDSIQLTYPSTQHGQEFMMDHKPSAVKRWLSDLTFTDINKSLDHLLQAIRTLNRTEQKVSQREENLATLEQGYLQMSRHFRQHNDQRQVIASDHQAKLLSSFTAEMAYGHKRVIHELAEQRVALKKQGRLAYAINQAQHYLGLHLIEHYQQYSPIPSYIWHELHKLYHFAEHEKLHRLKVNNNQDALLALDTVENTYKRNCLMSVINPYHVEGNQHWHLFKYFSHWSQLTMLSNDLKKFAKSECFVIDLTSGKRPEYAATDNEYEEHPFYRLLITSPLLEKLNQQLRYFSEHNSLPNPGFYPAIEPSIGQKLLQQIYAYCDHHIARKDARYPVISDVNLVWSLSNIVKVLQSDKQPSETSEELEACLTDMLGAQYPHLLQWQAVNYSNGGICVRQPKEDITQLNVGNLVLLKRHINQQPQKTWQLGIVRWLNGNKSTGASMGVEYLHGQKLPAHYLTKNNHGEVLKHNVLLVTPFDHQEPLLIAPRHLIGNHKTLNLELNGKPVEHQIISTKESNSLITIFEVTTL</sequence>
<keyword evidence="1" id="KW-0175">Coiled coil</keyword>
<evidence type="ECO:0000313" key="2">
    <source>
        <dbReference type="EMBL" id="GAA4348460.1"/>
    </source>
</evidence>
<comment type="caution">
    <text evidence="2">The sequence shown here is derived from an EMBL/GenBank/DDBJ whole genome shotgun (WGS) entry which is preliminary data.</text>
</comment>
<evidence type="ECO:0008006" key="4">
    <source>
        <dbReference type="Google" id="ProtNLM"/>
    </source>
</evidence>
<dbReference type="Proteomes" id="UP001501294">
    <property type="component" value="Unassembled WGS sequence"/>
</dbReference>
<dbReference type="EMBL" id="BAABFU010000002">
    <property type="protein sequence ID" value="GAA4348460.1"/>
    <property type="molecule type" value="Genomic_DNA"/>
</dbReference>
<evidence type="ECO:0000313" key="3">
    <source>
        <dbReference type="Proteomes" id="UP001501294"/>
    </source>
</evidence>
<feature type="coiled-coil region" evidence="1">
    <location>
        <begin position="45"/>
        <end position="72"/>
    </location>
</feature>
<keyword evidence="3" id="KW-1185">Reference proteome</keyword>
<dbReference type="RefSeq" id="WP_223577798.1">
    <property type="nucleotide sequence ID" value="NZ_BAABFU010000002.1"/>
</dbReference>
<accession>A0ABP8I076</accession>
<reference evidence="3" key="1">
    <citation type="journal article" date="2019" name="Int. J. Syst. Evol. Microbiol.">
        <title>The Global Catalogue of Microorganisms (GCM) 10K type strain sequencing project: providing services to taxonomists for standard genome sequencing and annotation.</title>
        <authorList>
            <consortium name="The Broad Institute Genomics Platform"/>
            <consortium name="The Broad Institute Genome Sequencing Center for Infectious Disease"/>
            <person name="Wu L."/>
            <person name="Ma J."/>
        </authorList>
    </citation>
    <scope>NUCLEOTIDE SEQUENCE [LARGE SCALE GENOMIC DNA]</scope>
    <source>
        <strain evidence="3">JCM 17727</strain>
    </source>
</reference>
<evidence type="ECO:0000256" key="1">
    <source>
        <dbReference type="SAM" id="Coils"/>
    </source>
</evidence>